<proteinExistence type="predicted"/>
<gene>
    <name evidence="7" type="ORF">DFH08DRAFT_1040174</name>
</gene>
<comment type="subcellular location">
    <subcellularLocation>
        <location evidence="1">Membrane</location>
        <topology evidence="1">Multi-pass membrane protein</topology>
    </subcellularLocation>
</comment>
<evidence type="ECO:0000256" key="5">
    <source>
        <dbReference type="ARBA" id="ARBA00023136"/>
    </source>
</evidence>
<comment type="caution">
    <text evidence="7">The sequence shown here is derived from an EMBL/GenBank/DDBJ whole genome shotgun (WGS) entry which is preliminary data.</text>
</comment>
<feature type="transmembrane region" description="Helical" evidence="6">
    <location>
        <begin position="167"/>
        <end position="185"/>
    </location>
</feature>
<evidence type="ECO:0000256" key="3">
    <source>
        <dbReference type="ARBA" id="ARBA00022692"/>
    </source>
</evidence>
<dbReference type="GO" id="GO:0022857">
    <property type="term" value="F:transmembrane transporter activity"/>
    <property type="evidence" value="ECO:0007669"/>
    <property type="project" value="InterPro"/>
</dbReference>
<dbReference type="GO" id="GO:0005886">
    <property type="term" value="C:plasma membrane"/>
    <property type="evidence" value="ECO:0007669"/>
    <property type="project" value="TreeGrafter"/>
</dbReference>
<dbReference type="InterPro" id="IPR036259">
    <property type="entry name" value="MFS_trans_sf"/>
</dbReference>
<protein>
    <submittedName>
        <fullName evidence="7">Uncharacterized protein</fullName>
    </submittedName>
</protein>
<accession>A0AAD7EE32</accession>
<dbReference type="Proteomes" id="UP001218218">
    <property type="component" value="Unassembled WGS sequence"/>
</dbReference>
<dbReference type="SUPFAM" id="SSF103473">
    <property type="entry name" value="MFS general substrate transporter"/>
    <property type="match status" value="1"/>
</dbReference>
<evidence type="ECO:0000256" key="4">
    <source>
        <dbReference type="ARBA" id="ARBA00022989"/>
    </source>
</evidence>
<feature type="non-terminal residue" evidence="7">
    <location>
        <position position="1"/>
    </location>
</feature>
<dbReference type="PANTHER" id="PTHR23501:SF198">
    <property type="entry name" value="AZOLE RESISTANCE PROTEIN 1-RELATED"/>
    <property type="match status" value="1"/>
</dbReference>
<feature type="transmembrane region" description="Helical" evidence="6">
    <location>
        <begin position="197"/>
        <end position="217"/>
    </location>
</feature>
<dbReference type="AlphaFoldDB" id="A0AAD7EE32"/>
<dbReference type="InterPro" id="IPR010573">
    <property type="entry name" value="MFS_Str1/Tri12-like"/>
</dbReference>
<evidence type="ECO:0000256" key="1">
    <source>
        <dbReference type="ARBA" id="ARBA00004141"/>
    </source>
</evidence>
<reference evidence="7" key="1">
    <citation type="submission" date="2023-03" db="EMBL/GenBank/DDBJ databases">
        <title>Massive genome expansion in bonnet fungi (Mycena s.s.) driven by repeated elements and novel gene families across ecological guilds.</title>
        <authorList>
            <consortium name="Lawrence Berkeley National Laboratory"/>
            <person name="Harder C.B."/>
            <person name="Miyauchi S."/>
            <person name="Viragh M."/>
            <person name="Kuo A."/>
            <person name="Thoen E."/>
            <person name="Andreopoulos B."/>
            <person name="Lu D."/>
            <person name="Skrede I."/>
            <person name="Drula E."/>
            <person name="Henrissat B."/>
            <person name="Morin E."/>
            <person name="Kohler A."/>
            <person name="Barry K."/>
            <person name="LaButti K."/>
            <person name="Morin E."/>
            <person name="Salamov A."/>
            <person name="Lipzen A."/>
            <person name="Mereny Z."/>
            <person name="Hegedus B."/>
            <person name="Baldrian P."/>
            <person name="Stursova M."/>
            <person name="Weitz H."/>
            <person name="Taylor A."/>
            <person name="Grigoriev I.V."/>
            <person name="Nagy L.G."/>
            <person name="Martin F."/>
            <person name="Kauserud H."/>
        </authorList>
    </citation>
    <scope>NUCLEOTIDE SEQUENCE</scope>
    <source>
        <strain evidence="7">CBHHK002</strain>
    </source>
</reference>
<dbReference type="EMBL" id="JARIHO010000062">
    <property type="protein sequence ID" value="KAJ7315434.1"/>
    <property type="molecule type" value="Genomic_DNA"/>
</dbReference>
<keyword evidence="3 6" id="KW-0812">Transmembrane</keyword>
<organism evidence="7 8">
    <name type="scientific">Mycena albidolilacea</name>
    <dbReference type="NCBI Taxonomy" id="1033008"/>
    <lineage>
        <taxon>Eukaryota</taxon>
        <taxon>Fungi</taxon>
        <taxon>Dikarya</taxon>
        <taxon>Basidiomycota</taxon>
        <taxon>Agaricomycotina</taxon>
        <taxon>Agaricomycetes</taxon>
        <taxon>Agaricomycetidae</taxon>
        <taxon>Agaricales</taxon>
        <taxon>Marasmiineae</taxon>
        <taxon>Mycenaceae</taxon>
        <taxon>Mycena</taxon>
    </lineage>
</organism>
<evidence type="ECO:0000256" key="6">
    <source>
        <dbReference type="SAM" id="Phobius"/>
    </source>
</evidence>
<name>A0AAD7EE32_9AGAR</name>
<feature type="transmembrane region" description="Helical" evidence="6">
    <location>
        <begin position="24"/>
        <end position="40"/>
    </location>
</feature>
<feature type="transmembrane region" description="Helical" evidence="6">
    <location>
        <begin position="134"/>
        <end position="155"/>
    </location>
</feature>
<keyword evidence="4 6" id="KW-1133">Transmembrane helix</keyword>
<sequence>VQFHRCHNCPRPILSAPLPRLPSVNLPLGIFAILLIFGVLETCQPKTINREKIFTVRDRLALIDWVGSVICIGMVVLLLLPLQWGGITKSWDDATVIVLFCLSALLLGIFVLWEWRKGDGALVPFTMFRRRSQFGAASATFFIGLGLFIGVHPLPRFQAKGHSATRSGIDILPFMISVVACKLFVEALDKLGRYWHIITISPLIFSIGSGLLFTLSANSPTNQLIGYQILGHFNHYKGSALQNVFLAIHAEWAAEPHRIPQAVALCSLMQLTGGSVGIPIAGTIFRNKLKEYLAAYVNEIPSDSLTAVQQSVDAIFTLPPAIQDLVISAYIRSLNHVFLLGIPAGILASISAAVTKNYDLKARRREIS</sequence>
<dbReference type="PANTHER" id="PTHR23501">
    <property type="entry name" value="MAJOR FACILITATOR SUPERFAMILY"/>
    <property type="match status" value="1"/>
</dbReference>
<feature type="transmembrane region" description="Helical" evidence="6">
    <location>
        <begin position="337"/>
        <end position="355"/>
    </location>
</feature>
<evidence type="ECO:0000313" key="7">
    <source>
        <dbReference type="EMBL" id="KAJ7315434.1"/>
    </source>
</evidence>
<dbReference type="Pfam" id="PF06609">
    <property type="entry name" value="TRI12"/>
    <property type="match status" value="1"/>
</dbReference>
<keyword evidence="2" id="KW-0813">Transport</keyword>
<feature type="transmembrane region" description="Helical" evidence="6">
    <location>
        <begin position="61"/>
        <end position="82"/>
    </location>
</feature>
<keyword evidence="5 6" id="KW-0472">Membrane</keyword>
<keyword evidence="8" id="KW-1185">Reference proteome</keyword>
<evidence type="ECO:0000256" key="2">
    <source>
        <dbReference type="ARBA" id="ARBA00022448"/>
    </source>
</evidence>
<feature type="transmembrane region" description="Helical" evidence="6">
    <location>
        <begin position="94"/>
        <end position="113"/>
    </location>
</feature>
<evidence type="ECO:0000313" key="8">
    <source>
        <dbReference type="Proteomes" id="UP001218218"/>
    </source>
</evidence>